<dbReference type="Proteomes" id="UP000006038">
    <property type="component" value="Unassembled WGS sequence"/>
</dbReference>
<dbReference type="HOGENOM" id="CLU_2658462_0_0_1"/>
<dbReference type="EnsemblPlants" id="OB02G37360.1">
    <property type="protein sequence ID" value="OB02G37360.1"/>
    <property type="gene ID" value="OB02G37360"/>
</dbReference>
<evidence type="ECO:0000313" key="2">
    <source>
        <dbReference type="Proteomes" id="UP000006038"/>
    </source>
</evidence>
<proteinExistence type="predicted"/>
<keyword evidence="2" id="KW-1185">Reference proteome</keyword>
<accession>J3LGG9</accession>
<evidence type="ECO:0000313" key="1">
    <source>
        <dbReference type="EnsemblPlants" id="OB02G37360.1"/>
    </source>
</evidence>
<name>J3LGG9_ORYBR</name>
<reference evidence="1" key="1">
    <citation type="submission" date="2013-04" db="UniProtKB">
        <authorList>
            <consortium name="EnsemblPlants"/>
        </authorList>
    </citation>
    <scope>IDENTIFICATION</scope>
</reference>
<sequence>MQVELATSYFNSSLTNAKLTGCKLKQRATCKLFFLHQYLTKSNWHLALGRIADSATAEGIATLHTFPSLVGSSVRS</sequence>
<organism evidence="1">
    <name type="scientific">Oryza brachyantha</name>
    <name type="common">malo sina</name>
    <dbReference type="NCBI Taxonomy" id="4533"/>
    <lineage>
        <taxon>Eukaryota</taxon>
        <taxon>Viridiplantae</taxon>
        <taxon>Streptophyta</taxon>
        <taxon>Embryophyta</taxon>
        <taxon>Tracheophyta</taxon>
        <taxon>Spermatophyta</taxon>
        <taxon>Magnoliopsida</taxon>
        <taxon>Liliopsida</taxon>
        <taxon>Poales</taxon>
        <taxon>Poaceae</taxon>
        <taxon>BOP clade</taxon>
        <taxon>Oryzoideae</taxon>
        <taxon>Oryzeae</taxon>
        <taxon>Oryzinae</taxon>
        <taxon>Oryza</taxon>
    </lineage>
</organism>
<dbReference type="AlphaFoldDB" id="J3LGG9"/>
<dbReference type="Gramene" id="OB02G37360.1">
    <property type="protein sequence ID" value="OB02G37360.1"/>
    <property type="gene ID" value="OB02G37360"/>
</dbReference>
<protein>
    <submittedName>
        <fullName evidence="1">Uncharacterized protein</fullName>
    </submittedName>
</protein>